<dbReference type="GO" id="GO:0020037">
    <property type="term" value="F:heme binding"/>
    <property type="evidence" value="ECO:0007669"/>
    <property type="project" value="InterPro"/>
</dbReference>
<evidence type="ECO:0000256" key="1">
    <source>
        <dbReference type="SAM" id="MobiDB-lite"/>
    </source>
</evidence>
<dbReference type="Gene3D" id="1.10.760.10">
    <property type="entry name" value="Cytochrome c-like domain"/>
    <property type="match status" value="1"/>
</dbReference>
<accession>A0A8J2ZEE9</accession>
<evidence type="ECO:0000313" key="3">
    <source>
        <dbReference type="Proteomes" id="UP000597507"/>
    </source>
</evidence>
<evidence type="ECO:0008006" key="4">
    <source>
        <dbReference type="Google" id="ProtNLM"/>
    </source>
</evidence>
<dbReference type="AlphaFoldDB" id="A0A8J2ZEE9"/>
<organism evidence="2 3">
    <name type="scientific">Caldovatus sediminis</name>
    <dbReference type="NCBI Taxonomy" id="2041189"/>
    <lineage>
        <taxon>Bacteria</taxon>
        <taxon>Pseudomonadati</taxon>
        <taxon>Pseudomonadota</taxon>
        <taxon>Alphaproteobacteria</taxon>
        <taxon>Acetobacterales</taxon>
        <taxon>Roseomonadaceae</taxon>
        <taxon>Caldovatus</taxon>
    </lineage>
</organism>
<reference evidence="2 3" key="1">
    <citation type="journal article" date="2014" name="Int. J. Syst. Evol. Microbiol.">
        <title>Complete genome sequence of Corynebacterium casei LMG S-19264T (=DSM 44701T), isolated from a smear-ripened cheese.</title>
        <authorList>
            <consortium name="US DOE Joint Genome Institute (JGI-PGF)"/>
            <person name="Walter F."/>
            <person name="Albersmeier A."/>
            <person name="Kalinowski J."/>
            <person name="Ruckert C."/>
        </authorList>
    </citation>
    <scope>NUCLEOTIDE SEQUENCE [LARGE SCALE GENOMIC DNA]</scope>
    <source>
        <strain evidence="2 3">CGMCC 1.16330</strain>
    </source>
</reference>
<comment type="caution">
    <text evidence="2">The sequence shown here is derived from an EMBL/GenBank/DDBJ whole genome shotgun (WGS) entry which is preliminary data.</text>
</comment>
<dbReference type="InterPro" id="IPR036909">
    <property type="entry name" value="Cyt_c-like_dom_sf"/>
</dbReference>
<evidence type="ECO:0000313" key="2">
    <source>
        <dbReference type="EMBL" id="GGG48137.1"/>
    </source>
</evidence>
<protein>
    <recommendedName>
        <fullName evidence="4">Cytochrome c domain-containing protein</fullName>
    </recommendedName>
</protein>
<feature type="region of interest" description="Disordered" evidence="1">
    <location>
        <begin position="62"/>
        <end position="81"/>
    </location>
</feature>
<name>A0A8J2ZEE9_9PROT</name>
<proteinExistence type="predicted"/>
<dbReference type="Proteomes" id="UP000597507">
    <property type="component" value="Unassembled WGS sequence"/>
</dbReference>
<sequence length="160" mass="17559">MTLTRALVVCLILTVVVLFGQKHGLWGVREAARPPPPTPAAIAFQRAQQEAAAREAAAREEAARLAAVAQPEETPDVLPPGEGREETFAACTACHSTAVIRRSRLSRERWDELIDWMVERQGMNPLDAEHRRLIVDYLATAFPEAPPAAGRRAVSPFLTD</sequence>
<gene>
    <name evidence="2" type="ORF">GCM10010964_39440</name>
</gene>
<dbReference type="SUPFAM" id="SSF46626">
    <property type="entry name" value="Cytochrome c"/>
    <property type="match status" value="1"/>
</dbReference>
<keyword evidence="3" id="KW-1185">Reference proteome</keyword>
<dbReference type="RefSeq" id="WP_188903387.1">
    <property type="nucleotide sequence ID" value="NZ_BMKS01000017.1"/>
</dbReference>
<dbReference type="GO" id="GO:0009055">
    <property type="term" value="F:electron transfer activity"/>
    <property type="evidence" value="ECO:0007669"/>
    <property type="project" value="InterPro"/>
</dbReference>
<dbReference type="EMBL" id="BMKS01000017">
    <property type="protein sequence ID" value="GGG48137.1"/>
    <property type="molecule type" value="Genomic_DNA"/>
</dbReference>